<keyword evidence="1" id="KW-0472">Membrane</keyword>
<evidence type="ECO:0000256" key="1">
    <source>
        <dbReference type="SAM" id="Phobius"/>
    </source>
</evidence>
<dbReference type="Proteomes" id="UP001374535">
    <property type="component" value="Chromosome 3"/>
</dbReference>
<dbReference type="AlphaFoldDB" id="A0AAQ3NXV8"/>
<feature type="transmembrane region" description="Helical" evidence="1">
    <location>
        <begin position="336"/>
        <end position="358"/>
    </location>
</feature>
<sequence>MAHAKKITTTVAINSPITIIAPIQVGDSSTATTKVSDIERYWPNISKHEFGLSGTIEVTNFFTGLIPDLSNCTALFNLKLNDNELTGENVSLNDNFLQGLVPSFGTSVKWNYLVKRFWRCTNQNSKYNIRLFFTLLLGQQPQILNLGYRERLWQNPSEVVVREMKLLQTLKGVKHFRQGAIDVCASEVEFDEVGGLSQLSKNCPWSEVEVFCHKQPSGMEVKLLPPRNTVSSMERLAREGNVLESTLPWRESEVSWERELRSGGSTSMRDCEVMLIEVTRLVVHLEQRRYYDGGCDDGESAMTVRRESNDDAGGSIFGSVSLPWVFGSVCRWMAKWIVFAVWIRLLNWWFCFLVFVVASVENMERSLLVQVGVENLGKKLWFERRFFITAIGAS</sequence>
<dbReference type="EMBL" id="CP144698">
    <property type="protein sequence ID" value="WVZ17870.1"/>
    <property type="molecule type" value="Genomic_DNA"/>
</dbReference>
<organism evidence="2 3">
    <name type="scientific">Vigna mungo</name>
    <name type="common">Black gram</name>
    <name type="synonym">Phaseolus mungo</name>
    <dbReference type="NCBI Taxonomy" id="3915"/>
    <lineage>
        <taxon>Eukaryota</taxon>
        <taxon>Viridiplantae</taxon>
        <taxon>Streptophyta</taxon>
        <taxon>Embryophyta</taxon>
        <taxon>Tracheophyta</taxon>
        <taxon>Spermatophyta</taxon>
        <taxon>Magnoliopsida</taxon>
        <taxon>eudicotyledons</taxon>
        <taxon>Gunneridae</taxon>
        <taxon>Pentapetalae</taxon>
        <taxon>rosids</taxon>
        <taxon>fabids</taxon>
        <taxon>Fabales</taxon>
        <taxon>Fabaceae</taxon>
        <taxon>Papilionoideae</taxon>
        <taxon>50 kb inversion clade</taxon>
        <taxon>NPAAA clade</taxon>
        <taxon>indigoferoid/millettioid clade</taxon>
        <taxon>Phaseoleae</taxon>
        <taxon>Vigna</taxon>
    </lineage>
</organism>
<evidence type="ECO:0000313" key="2">
    <source>
        <dbReference type="EMBL" id="WVZ17870.1"/>
    </source>
</evidence>
<evidence type="ECO:0000313" key="3">
    <source>
        <dbReference type="Proteomes" id="UP001374535"/>
    </source>
</evidence>
<keyword evidence="1" id="KW-1133">Transmembrane helix</keyword>
<name>A0AAQ3NXV8_VIGMU</name>
<keyword evidence="3" id="KW-1185">Reference proteome</keyword>
<protein>
    <submittedName>
        <fullName evidence="2">Uncharacterized protein</fullName>
    </submittedName>
</protein>
<gene>
    <name evidence="2" type="ORF">V8G54_010852</name>
</gene>
<keyword evidence="1" id="KW-0812">Transmembrane</keyword>
<reference evidence="2 3" key="1">
    <citation type="journal article" date="2023" name="Life. Sci Alliance">
        <title>Evolutionary insights into 3D genome organization and epigenetic landscape of Vigna mungo.</title>
        <authorList>
            <person name="Junaid A."/>
            <person name="Singh B."/>
            <person name="Bhatia S."/>
        </authorList>
    </citation>
    <scope>NUCLEOTIDE SEQUENCE [LARGE SCALE GENOMIC DNA]</scope>
    <source>
        <strain evidence="2">Urdbean</strain>
    </source>
</reference>
<accession>A0AAQ3NXV8</accession>
<proteinExistence type="predicted"/>